<dbReference type="OrthoDB" id="3038990at2759"/>
<proteinExistence type="predicted"/>
<name>A0A4R0RN79_9APHY</name>
<reference evidence="3 4" key="1">
    <citation type="submission" date="2018-11" db="EMBL/GenBank/DDBJ databases">
        <title>Genome assembly of Steccherinum ochraceum LE-BIN_3174, the white-rot fungus of the Steccherinaceae family (The Residual Polyporoid clade, Polyporales, Basidiomycota).</title>
        <authorList>
            <person name="Fedorova T.V."/>
            <person name="Glazunova O.A."/>
            <person name="Landesman E.O."/>
            <person name="Moiseenko K.V."/>
            <person name="Psurtseva N.V."/>
            <person name="Savinova O.S."/>
            <person name="Shakhova N.V."/>
            <person name="Tyazhelova T.V."/>
            <person name="Vasina D.V."/>
        </authorList>
    </citation>
    <scope>NUCLEOTIDE SEQUENCE [LARGE SCALE GENOMIC DNA]</scope>
    <source>
        <strain evidence="3 4">LE-BIN_3174</strain>
    </source>
</reference>
<evidence type="ECO:0000313" key="4">
    <source>
        <dbReference type="Proteomes" id="UP000292702"/>
    </source>
</evidence>
<accession>A0A4R0RN79</accession>
<feature type="transmembrane region" description="Helical" evidence="2">
    <location>
        <begin position="47"/>
        <end position="69"/>
    </location>
</feature>
<feature type="transmembrane region" description="Helical" evidence="2">
    <location>
        <begin position="81"/>
        <end position="107"/>
    </location>
</feature>
<dbReference type="Proteomes" id="UP000292702">
    <property type="component" value="Unassembled WGS sequence"/>
</dbReference>
<evidence type="ECO:0000313" key="3">
    <source>
        <dbReference type="EMBL" id="TCD70101.1"/>
    </source>
</evidence>
<keyword evidence="2" id="KW-0812">Transmembrane</keyword>
<protein>
    <submittedName>
        <fullName evidence="3">Uncharacterized protein</fullName>
    </submittedName>
</protein>
<comment type="caution">
    <text evidence="3">The sequence shown here is derived from an EMBL/GenBank/DDBJ whole genome shotgun (WGS) entry which is preliminary data.</text>
</comment>
<keyword evidence="2" id="KW-1133">Transmembrane helix</keyword>
<feature type="region of interest" description="Disordered" evidence="1">
    <location>
        <begin position="290"/>
        <end position="321"/>
    </location>
</feature>
<keyword evidence="2" id="KW-0472">Membrane</keyword>
<feature type="transmembrane region" description="Helical" evidence="2">
    <location>
        <begin position="22"/>
        <end position="41"/>
    </location>
</feature>
<dbReference type="EMBL" id="RWJN01000027">
    <property type="protein sequence ID" value="TCD70101.1"/>
    <property type="molecule type" value="Genomic_DNA"/>
</dbReference>
<keyword evidence="4" id="KW-1185">Reference proteome</keyword>
<dbReference type="AlphaFoldDB" id="A0A4R0RN79"/>
<feature type="transmembrane region" description="Helical" evidence="2">
    <location>
        <begin position="127"/>
        <end position="148"/>
    </location>
</feature>
<organism evidence="3 4">
    <name type="scientific">Steccherinum ochraceum</name>
    <dbReference type="NCBI Taxonomy" id="92696"/>
    <lineage>
        <taxon>Eukaryota</taxon>
        <taxon>Fungi</taxon>
        <taxon>Dikarya</taxon>
        <taxon>Basidiomycota</taxon>
        <taxon>Agaricomycotina</taxon>
        <taxon>Agaricomycetes</taxon>
        <taxon>Polyporales</taxon>
        <taxon>Steccherinaceae</taxon>
        <taxon>Steccherinum</taxon>
    </lineage>
</organism>
<evidence type="ECO:0000256" key="2">
    <source>
        <dbReference type="SAM" id="Phobius"/>
    </source>
</evidence>
<sequence length="321" mass="36447">MLEILTPQAIDWRINGPLITHYCSRLATFAFIILGVVLGSVPIENCAAIKDAIGVFFVISHVSTSLLFLHRVRAVFFRERLIVAFFVILWLAVVGTSIVVPITVTVGYMDEMKFCNLEFETHFPPLIVLWTASVFYGLVFLCTSWRLVKNMNMMSDDESKRALWWMRIKSIFRGDNLPRVTNEIVKGGRKYYLHTMALDILVVSVVSDGFSNFSYAGIMFTMIYIEVAFKNTFACRIFRDTLLEILQGDQMGRTDVAVDSRSIRFAPYSMPVVVTDDIVIEESFASGEEGWRDESERNTLNPIVMKSRSSGSAEDDTVYNV</sequence>
<gene>
    <name evidence="3" type="ORF">EIP91_004830</name>
</gene>
<dbReference type="STRING" id="92696.A0A4R0RN79"/>
<evidence type="ECO:0000256" key="1">
    <source>
        <dbReference type="SAM" id="MobiDB-lite"/>
    </source>
</evidence>